<evidence type="ECO:0000256" key="3">
    <source>
        <dbReference type="SAM" id="MobiDB-lite"/>
    </source>
</evidence>
<dbReference type="SUPFAM" id="SSF54277">
    <property type="entry name" value="CAD &amp; PB1 domains"/>
    <property type="match status" value="1"/>
</dbReference>
<evidence type="ECO:0000256" key="2">
    <source>
        <dbReference type="PROSITE-ProRule" id="PRU00703"/>
    </source>
</evidence>
<proteinExistence type="predicted"/>
<dbReference type="PANTHER" id="PTHR48108:SF26">
    <property type="entry name" value="CBS DOMAIN-CONTAINING PROTEIN DDB_G0289609"/>
    <property type="match status" value="1"/>
</dbReference>
<dbReference type="InterPro" id="IPR046342">
    <property type="entry name" value="CBS_dom_sf"/>
</dbReference>
<dbReference type="SUPFAM" id="SSF54631">
    <property type="entry name" value="CBS-domain pair"/>
    <property type="match status" value="1"/>
</dbReference>
<reference evidence="8 9" key="1">
    <citation type="submission" date="2018-07" db="EMBL/GenBank/DDBJ databases">
        <title>Genome sequencing of oomycete isolates from Chile give support for New Zealand origin for Phytophthora kernoviae and make available the first Nothophytophthora sp. genome.</title>
        <authorList>
            <person name="Studholme D.J."/>
            <person name="Sanfuentes E."/>
            <person name="Panda P."/>
            <person name="Hill R."/>
            <person name="Sambles C."/>
            <person name="Grant M."/>
            <person name="Williams N.M."/>
            <person name="Mcdougal R.L."/>
        </authorList>
    </citation>
    <scope>NUCLEOTIDE SEQUENCE [LARGE SCALE GENOMIC DNA]</scope>
    <source>
        <strain evidence="7">Chile6</strain>
        <strain evidence="6">Chile7</strain>
    </source>
</reference>
<dbReference type="InterPro" id="IPR000270">
    <property type="entry name" value="PB1_dom"/>
</dbReference>
<dbReference type="PROSITE" id="PS51371">
    <property type="entry name" value="CBS"/>
    <property type="match status" value="2"/>
</dbReference>
<comment type="caution">
    <text evidence="7">The sequence shown here is derived from an EMBL/GenBank/DDBJ whole genome shotgun (WGS) entry which is preliminary data.</text>
</comment>
<dbReference type="Proteomes" id="UP000284657">
    <property type="component" value="Unassembled WGS sequence"/>
</dbReference>
<dbReference type="AlphaFoldDB" id="A0A3F2S3T3"/>
<evidence type="ECO:0000313" key="7">
    <source>
        <dbReference type="EMBL" id="RLN69753.1"/>
    </source>
</evidence>
<evidence type="ECO:0000313" key="9">
    <source>
        <dbReference type="Proteomes" id="UP000284657"/>
    </source>
</evidence>
<dbReference type="InterPro" id="IPR000644">
    <property type="entry name" value="CBS_dom"/>
</dbReference>
<dbReference type="InterPro" id="IPR051462">
    <property type="entry name" value="CBS_domain-containing"/>
</dbReference>
<keyword evidence="1" id="KW-0677">Repeat</keyword>
<evidence type="ECO:0000256" key="1">
    <source>
        <dbReference type="ARBA" id="ARBA00022737"/>
    </source>
</evidence>
<evidence type="ECO:0000313" key="6">
    <source>
        <dbReference type="EMBL" id="RLN62208.1"/>
    </source>
</evidence>
<dbReference type="Pfam" id="PF00564">
    <property type="entry name" value="PB1"/>
    <property type="match status" value="1"/>
</dbReference>
<evidence type="ECO:0000313" key="8">
    <source>
        <dbReference type="Proteomes" id="UP000277300"/>
    </source>
</evidence>
<evidence type="ECO:0000256" key="4">
    <source>
        <dbReference type="SAM" id="Phobius"/>
    </source>
</evidence>
<feature type="domain" description="CBS" evidence="5">
    <location>
        <begin position="83"/>
        <end position="141"/>
    </location>
</feature>
<keyword evidence="4" id="KW-1133">Transmembrane helix</keyword>
<dbReference type="EMBL" id="MBAD02000838">
    <property type="protein sequence ID" value="RLN62208.1"/>
    <property type="molecule type" value="Genomic_DNA"/>
</dbReference>
<protein>
    <recommendedName>
        <fullName evidence="5">CBS domain-containing protein</fullName>
    </recommendedName>
</protein>
<evidence type="ECO:0000259" key="5">
    <source>
        <dbReference type="PROSITE" id="PS51371"/>
    </source>
</evidence>
<keyword evidence="4" id="KW-0472">Membrane</keyword>
<dbReference type="CDD" id="cd17781">
    <property type="entry name" value="CBS_pair_MUG70_1"/>
    <property type="match status" value="1"/>
</dbReference>
<feature type="transmembrane region" description="Helical" evidence="4">
    <location>
        <begin position="343"/>
        <end position="363"/>
    </location>
</feature>
<dbReference type="SMART" id="SM00116">
    <property type="entry name" value="CBS"/>
    <property type="match status" value="2"/>
</dbReference>
<feature type="region of interest" description="Disordered" evidence="3">
    <location>
        <begin position="1"/>
        <end position="91"/>
    </location>
</feature>
<sequence length="367" mass="41049">MQRKERDARKPRELVFSTRKAGRLAKARQQQQQQHQDSPSAEGSKPVKPHELQRETSHNAADSMTSSRQHRSTRSHSRSVKRMRPSRALLQGDHATVAHCVKTMVDKKTDAVLLVDKSGLLTGILTDRDVALKVVAVGRDPKTTRVNEVMTPDPSCVSASASAIDALKMMISGQFRHLPVTDNGKVVGILDIAKCLYEAIMKLEHAYRKSSEGLEDMLNKLQEEMAGENPLNEEDHAPDAFVYKLADCYGNNHRFTSSAESVKQLLLDVQSRLGDNSIRRILYVDDEGDHVMLAEDSDLKDAVTRARTWGNKYIRLMVPHYRIPGRRERLAVRRALAHNNDTALGMVYYAAAVAAIAGASFFLSRRK</sequence>
<dbReference type="EMBL" id="MBDO02000002">
    <property type="protein sequence ID" value="RLN69753.1"/>
    <property type="molecule type" value="Genomic_DNA"/>
</dbReference>
<keyword evidence="2" id="KW-0129">CBS domain</keyword>
<dbReference type="Proteomes" id="UP000277300">
    <property type="component" value="Unassembled WGS sequence"/>
</dbReference>
<feature type="domain" description="CBS" evidence="5">
    <location>
        <begin position="150"/>
        <end position="207"/>
    </location>
</feature>
<dbReference type="Gene3D" id="3.10.580.10">
    <property type="entry name" value="CBS-domain"/>
    <property type="match status" value="1"/>
</dbReference>
<feature type="compositionally biased region" description="Basic and acidic residues" evidence="3">
    <location>
        <begin position="1"/>
        <end position="13"/>
    </location>
</feature>
<feature type="compositionally biased region" description="Basic and acidic residues" evidence="3">
    <location>
        <begin position="48"/>
        <end position="57"/>
    </location>
</feature>
<organism evidence="7 8">
    <name type="scientific">Phytophthora kernoviae</name>
    <dbReference type="NCBI Taxonomy" id="325452"/>
    <lineage>
        <taxon>Eukaryota</taxon>
        <taxon>Sar</taxon>
        <taxon>Stramenopiles</taxon>
        <taxon>Oomycota</taxon>
        <taxon>Peronosporomycetes</taxon>
        <taxon>Peronosporales</taxon>
        <taxon>Peronosporaceae</taxon>
        <taxon>Phytophthora</taxon>
    </lineage>
</organism>
<dbReference type="OrthoDB" id="418595at2759"/>
<keyword evidence="4" id="KW-0812">Transmembrane</keyword>
<dbReference type="Pfam" id="PF00571">
    <property type="entry name" value="CBS"/>
    <property type="match status" value="2"/>
</dbReference>
<accession>A0A3F2S3T3</accession>
<name>A0A3F2S3T3_9STRA</name>
<dbReference type="PANTHER" id="PTHR48108">
    <property type="entry name" value="CBS DOMAIN-CONTAINING PROTEIN CBSX2, CHLOROPLASTIC"/>
    <property type="match status" value="1"/>
</dbReference>
<feature type="compositionally biased region" description="Basic residues" evidence="3">
    <location>
        <begin position="68"/>
        <end position="85"/>
    </location>
</feature>
<gene>
    <name evidence="6" type="ORF">BBJ29_002357</name>
    <name evidence="7" type="ORF">BBP00_00000140</name>
</gene>